<keyword evidence="4 12" id="KW-0349">Heme</keyword>
<comment type="caution">
    <text evidence="15">The sequence shown here is derived from an EMBL/GenBank/DDBJ whole genome shotgun (WGS) entry which is preliminary data.</text>
</comment>
<dbReference type="SUPFAM" id="SSF46626">
    <property type="entry name" value="Cytochrome c"/>
    <property type="match status" value="1"/>
</dbReference>
<dbReference type="RefSeq" id="WP_194213925.1">
    <property type="nucleotide sequence ID" value="NZ_CP061205.1"/>
</dbReference>
<evidence type="ECO:0000256" key="6">
    <source>
        <dbReference type="ARBA" id="ARBA00022729"/>
    </source>
</evidence>
<evidence type="ECO:0000256" key="7">
    <source>
        <dbReference type="ARBA" id="ARBA00022837"/>
    </source>
</evidence>
<evidence type="ECO:0000256" key="8">
    <source>
        <dbReference type="ARBA" id="ARBA00022891"/>
    </source>
</evidence>
<keyword evidence="9 15" id="KW-0560">Oxidoreductase</keyword>
<dbReference type="Pfam" id="PF13442">
    <property type="entry name" value="Cytochrome_CBB3"/>
    <property type="match status" value="1"/>
</dbReference>
<evidence type="ECO:0000256" key="9">
    <source>
        <dbReference type="ARBA" id="ARBA00023002"/>
    </source>
</evidence>
<dbReference type="InterPro" id="IPR036909">
    <property type="entry name" value="Cyt_c-like_dom_sf"/>
</dbReference>
<proteinExistence type="inferred from homology"/>
<dbReference type="InterPro" id="IPR011047">
    <property type="entry name" value="Quinoprotein_ADH-like_sf"/>
</dbReference>
<dbReference type="EMBL" id="JBHRSL010000010">
    <property type="protein sequence ID" value="MFC3052410.1"/>
    <property type="molecule type" value="Genomic_DNA"/>
</dbReference>
<evidence type="ECO:0000256" key="4">
    <source>
        <dbReference type="ARBA" id="ARBA00022617"/>
    </source>
</evidence>
<keyword evidence="5 12" id="KW-0479">Metal-binding</keyword>
<keyword evidence="7" id="KW-0106">Calcium</keyword>
<dbReference type="Proteomes" id="UP001595444">
    <property type="component" value="Unassembled WGS sequence"/>
</dbReference>
<keyword evidence="10 12" id="KW-0408">Iron</keyword>
<evidence type="ECO:0000313" key="15">
    <source>
        <dbReference type="EMBL" id="MFC3052410.1"/>
    </source>
</evidence>
<dbReference type="NCBIfam" id="TIGR03075">
    <property type="entry name" value="PQQ_enz_alc_DH"/>
    <property type="match status" value="1"/>
</dbReference>
<feature type="domain" description="Cytochrome c" evidence="14">
    <location>
        <begin position="609"/>
        <end position="688"/>
    </location>
</feature>
<dbReference type="InterPro" id="IPR002372">
    <property type="entry name" value="PQQ_rpt_dom"/>
</dbReference>
<dbReference type="InterPro" id="IPR009056">
    <property type="entry name" value="Cyt_c-like_dom"/>
</dbReference>
<keyword evidence="6 13" id="KW-0732">Signal</keyword>
<feature type="chain" id="PRO_5046516183" evidence="13">
    <location>
        <begin position="27"/>
        <end position="698"/>
    </location>
</feature>
<dbReference type="Pfam" id="PF01011">
    <property type="entry name" value="PQQ"/>
    <property type="match status" value="2"/>
</dbReference>
<dbReference type="GO" id="GO:0016491">
    <property type="term" value="F:oxidoreductase activity"/>
    <property type="evidence" value="ECO:0007669"/>
    <property type="project" value="UniProtKB-KW"/>
</dbReference>
<keyword evidence="11" id="KW-1015">Disulfide bond</keyword>
<dbReference type="CDD" id="cd10279">
    <property type="entry name" value="PQQ_ADH_II"/>
    <property type="match status" value="1"/>
</dbReference>
<evidence type="ECO:0000256" key="10">
    <source>
        <dbReference type="ARBA" id="ARBA00023004"/>
    </source>
</evidence>
<dbReference type="InterPro" id="IPR018391">
    <property type="entry name" value="PQQ_b-propeller_rpt"/>
</dbReference>
<organism evidence="15 16">
    <name type="scientific">Kordiimonas pumila</name>
    <dbReference type="NCBI Taxonomy" id="2161677"/>
    <lineage>
        <taxon>Bacteria</taxon>
        <taxon>Pseudomonadati</taxon>
        <taxon>Pseudomonadota</taxon>
        <taxon>Alphaproteobacteria</taxon>
        <taxon>Kordiimonadales</taxon>
        <taxon>Kordiimonadaceae</taxon>
        <taxon>Kordiimonas</taxon>
    </lineage>
</organism>
<evidence type="ECO:0000256" key="11">
    <source>
        <dbReference type="ARBA" id="ARBA00023157"/>
    </source>
</evidence>
<evidence type="ECO:0000256" key="5">
    <source>
        <dbReference type="ARBA" id="ARBA00022723"/>
    </source>
</evidence>
<keyword evidence="16" id="KW-1185">Reference proteome</keyword>
<dbReference type="SMART" id="SM00564">
    <property type="entry name" value="PQQ"/>
    <property type="match status" value="5"/>
</dbReference>
<dbReference type="InterPro" id="IPR001479">
    <property type="entry name" value="Quinoprotein_DH_CS"/>
</dbReference>
<evidence type="ECO:0000256" key="1">
    <source>
        <dbReference type="ARBA" id="ARBA00001913"/>
    </source>
</evidence>
<keyword evidence="8" id="KW-0634">PQQ</keyword>
<feature type="signal peptide" evidence="13">
    <location>
        <begin position="1"/>
        <end position="26"/>
    </location>
</feature>
<accession>A0ABV7D6V3</accession>
<dbReference type="PROSITE" id="PS00364">
    <property type="entry name" value="BACTERIAL_PQQ_2"/>
    <property type="match status" value="1"/>
</dbReference>
<dbReference type="PROSITE" id="PS51007">
    <property type="entry name" value="CYTC"/>
    <property type="match status" value="1"/>
</dbReference>
<gene>
    <name evidence="15" type="ORF">ACFOKA_10910</name>
</gene>
<sequence>MNYQYPCWLGARIFLTSILLVISACSPGGNDGDQDWAMYGRDAGEQRFATLDQINAGNVDQLGVAWYADIEARSLRGVEATPIVVGGVMYVSGPWSVVMAVNAETGEQLWAFDPEVPGATTRKVCCDVVNRGVAVSNGKVLVATLDGRLIALDAQSGEVAWSVVTVDQTKSYSITGAPRVVGDLVIIGNSGAEYGVRGFVTAYQVSNGKQAWRFYTVPGNPADGFENEAMAKAAETWNGEWWKYGGGGTVWDSMAYDPDLDLLYIGVGNGSPWNVSIRSPGGGDNLYLSSIVALRPKTGEYVWHFQTTPGDQWDYTATQHMILADIKVDGQRRKVIMQAPKNGFFYVLDRETGEFISGKEYVPMTWAKGLDPKTGRPNIVPEALYSNTADAEPYLGMPSPAGGHGWQPMSYNPETGLVYFPVTELPYGYTALNADDFEFRSKGWNTGEDPSKFSMPEDPEIRKQIRSMMKGKLVAWDPVEQKQVWSVPMIVPWNGGTLSTSGGLVFQGNGVGYIAAYSAETGEKLWSHYVSTGVVAPPISYSIKGTQYISVAVGWGGILPINMGEPLKKGIPPRVNRVVTFKLGGTAVMEGVEADPLDLDPPAATASESVVNAGRVLYHTNCWMCHGDSAVNNGGVPNLRYSPVIAHADMFKAFVLGGAAEESGMPNFSGEVTPEQLEAIRAYVIKRANDLKENPDMP</sequence>
<comment type="similarity">
    <text evidence="3">Belongs to the bacterial PQQ dehydrogenase family.</text>
</comment>
<evidence type="ECO:0000259" key="14">
    <source>
        <dbReference type="PROSITE" id="PS51007"/>
    </source>
</evidence>
<dbReference type="PANTHER" id="PTHR32303">
    <property type="entry name" value="QUINOPROTEIN ALCOHOL DEHYDROGENASE (CYTOCHROME C)"/>
    <property type="match status" value="1"/>
</dbReference>
<evidence type="ECO:0000256" key="12">
    <source>
        <dbReference type="PROSITE-ProRule" id="PRU00433"/>
    </source>
</evidence>
<evidence type="ECO:0000256" key="3">
    <source>
        <dbReference type="ARBA" id="ARBA00008156"/>
    </source>
</evidence>
<comment type="cofactor">
    <cofactor evidence="2">
        <name>pyrroloquinoline quinone</name>
        <dbReference type="ChEBI" id="CHEBI:58442"/>
    </cofactor>
</comment>
<dbReference type="SUPFAM" id="SSF50998">
    <property type="entry name" value="Quinoprotein alcohol dehydrogenase-like"/>
    <property type="match status" value="1"/>
</dbReference>
<reference evidence="16" key="1">
    <citation type="journal article" date="2019" name="Int. J. Syst. Evol. Microbiol.">
        <title>The Global Catalogue of Microorganisms (GCM) 10K type strain sequencing project: providing services to taxonomists for standard genome sequencing and annotation.</title>
        <authorList>
            <consortium name="The Broad Institute Genomics Platform"/>
            <consortium name="The Broad Institute Genome Sequencing Center for Infectious Disease"/>
            <person name="Wu L."/>
            <person name="Ma J."/>
        </authorList>
    </citation>
    <scope>NUCLEOTIDE SEQUENCE [LARGE SCALE GENOMIC DNA]</scope>
    <source>
        <strain evidence="16">KCTC 62164</strain>
    </source>
</reference>
<dbReference type="EC" id="1.1.2.-" evidence="15"/>
<name>A0ABV7D6V3_9PROT</name>
<dbReference type="Gene3D" id="2.140.10.10">
    <property type="entry name" value="Quinoprotein alcohol dehydrogenase-like superfamily"/>
    <property type="match status" value="1"/>
</dbReference>
<dbReference type="InterPro" id="IPR017512">
    <property type="entry name" value="PQQ_MeOH/EtOH_DH"/>
</dbReference>
<comment type="cofactor">
    <cofactor evidence="1">
        <name>Ca(2+)</name>
        <dbReference type="ChEBI" id="CHEBI:29108"/>
    </cofactor>
</comment>
<dbReference type="Gene3D" id="1.10.760.10">
    <property type="entry name" value="Cytochrome c-like domain"/>
    <property type="match status" value="1"/>
</dbReference>
<evidence type="ECO:0000256" key="2">
    <source>
        <dbReference type="ARBA" id="ARBA00001931"/>
    </source>
</evidence>
<evidence type="ECO:0000256" key="13">
    <source>
        <dbReference type="SAM" id="SignalP"/>
    </source>
</evidence>
<evidence type="ECO:0000313" key="16">
    <source>
        <dbReference type="Proteomes" id="UP001595444"/>
    </source>
</evidence>
<protein>
    <submittedName>
        <fullName evidence="15">PQQ-dependent dehydrogenase, methanol/ethanol family</fullName>
        <ecNumber evidence="15">1.1.2.-</ecNumber>
    </submittedName>
</protein>